<comment type="caution">
    <text evidence="2">The sequence shown here is derived from an EMBL/GenBank/DDBJ whole genome shotgun (WGS) entry which is preliminary data.</text>
</comment>
<feature type="transmembrane region" description="Helical" evidence="1">
    <location>
        <begin position="29"/>
        <end position="47"/>
    </location>
</feature>
<name>A0A421AZQ3_9PSEU</name>
<reference evidence="2 3" key="1">
    <citation type="submission" date="2018-10" db="EMBL/GenBank/DDBJ databases">
        <title>Genomic Encyclopedia of Archaeal and Bacterial Type Strains, Phase II (KMG-II): from individual species to whole genera.</title>
        <authorList>
            <person name="Goeker M."/>
        </authorList>
    </citation>
    <scope>NUCLEOTIDE SEQUENCE [LARGE SCALE GENOMIC DNA]</scope>
    <source>
        <strain evidence="2 3">DSM 45657</strain>
    </source>
</reference>
<keyword evidence="1" id="KW-0812">Transmembrane</keyword>
<gene>
    <name evidence="2" type="ORF">CLV68_4818</name>
</gene>
<sequence>MKAAIHDPITAILVRAWERRYRTGMSSRAFGVAGIAFCLVFWGLAALVDHFGLPGGLTALTPLLLAVLWVPLPGSNSTWVNHCLPHLHSHPWRQTPARVLRAGRWSAVIEATGDDPAVYEVRIDPAHLAMITDSVDLVRGPGKWAVLRVPGSRELFPAKLSRSVVGVAGRAVGVAEPEVGVLGSGAAERVSGVAVRASVMGEPVSVAVPETGVAEPAMGMTELAAGMARPVAGATARVSGSTVPETGVAEPAMGVTGPVAGAVLSVAGAAERVSGVAVPVSGMREPAAGAVPVVGVARLVDGVTERWARTLRDRMLLVFAQLVLVWGVVLVGLFLVAAHYVVVMWLVVVVISGLSTALVVGHRGRDLVLPRLVGSGEWVRADAVLGVWKARRDGTARVAVVLRFADGSSREAVLPAASVDLVGAVADSSSLWIAGTGSRAAVGFPGLPHAAYARVG</sequence>
<evidence type="ECO:0000313" key="3">
    <source>
        <dbReference type="Proteomes" id="UP000282454"/>
    </source>
</evidence>
<dbReference type="AlphaFoldDB" id="A0A421AZQ3"/>
<evidence type="ECO:0000256" key="1">
    <source>
        <dbReference type="SAM" id="Phobius"/>
    </source>
</evidence>
<evidence type="ECO:0000313" key="2">
    <source>
        <dbReference type="EMBL" id="RLK55333.1"/>
    </source>
</evidence>
<keyword evidence="1" id="KW-1133">Transmembrane helix</keyword>
<keyword evidence="1" id="KW-0472">Membrane</keyword>
<dbReference type="RefSeq" id="WP_121393130.1">
    <property type="nucleotide sequence ID" value="NZ_RCDD01000004.1"/>
</dbReference>
<feature type="transmembrane region" description="Helical" evidence="1">
    <location>
        <begin position="316"/>
        <end position="336"/>
    </location>
</feature>
<feature type="transmembrane region" description="Helical" evidence="1">
    <location>
        <begin position="53"/>
        <end position="72"/>
    </location>
</feature>
<dbReference type="Proteomes" id="UP000282454">
    <property type="component" value="Unassembled WGS sequence"/>
</dbReference>
<keyword evidence="3" id="KW-1185">Reference proteome</keyword>
<accession>A0A421AZQ3</accession>
<proteinExistence type="predicted"/>
<organism evidence="2 3">
    <name type="scientific">Actinokineospora cianjurensis</name>
    <dbReference type="NCBI Taxonomy" id="585224"/>
    <lineage>
        <taxon>Bacteria</taxon>
        <taxon>Bacillati</taxon>
        <taxon>Actinomycetota</taxon>
        <taxon>Actinomycetes</taxon>
        <taxon>Pseudonocardiales</taxon>
        <taxon>Pseudonocardiaceae</taxon>
        <taxon>Actinokineospora</taxon>
    </lineage>
</organism>
<protein>
    <submittedName>
        <fullName evidence="2">Uncharacterized protein</fullName>
    </submittedName>
</protein>
<dbReference type="EMBL" id="RCDD01000004">
    <property type="protein sequence ID" value="RLK55333.1"/>
    <property type="molecule type" value="Genomic_DNA"/>
</dbReference>
<dbReference type="OrthoDB" id="3678714at2"/>
<feature type="transmembrane region" description="Helical" evidence="1">
    <location>
        <begin position="342"/>
        <end position="361"/>
    </location>
</feature>